<dbReference type="Proteomes" id="UP000533637">
    <property type="component" value="Unassembled WGS sequence"/>
</dbReference>
<proteinExistence type="predicted"/>
<dbReference type="Gene3D" id="2.120.10.30">
    <property type="entry name" value="TolB, C-terminal domain"/>
    <property type="match status" value="1"/>
</dbReference>
<dbReference type="Pfam" id="PF17170">
    <property type="entry name" value="DUF5128"/>
    <property type="match status" value="1"/>
</dbReference>
<dbReference type="PROSITE" id="PS51257">
    <property type="entry name" value="PROKAR_LIPOPROTEIN"/>
    <property type="match status" value="1"/>
</dbReference>
<accession>A0ABR6KLY6</accession>
<dbReference type="InterPro" id="IPR011042">
    <property type="entry name" value="6-blade_b-propeller_TolB-like"/>
</dbReference>
<gene>
    <name evidence="1" type="ORF">GGQ57_002418</name>
</gene>
<dbReference type="RefSeq" id="WP_183670880.1">
    <property type="nucleotide sequence ID" value="NZ_BMPB01000013.1"/>
</dbReference>
<evidence type="ECO:0000313" key="1">
    <source>
        <dbReference type="EMBL" id="MBB4622518.1"/>
    </source>
</evidence>
<evidence type="ECO:0008006" key="3">
    <source>
        <dbReference type="Google" id="ProtNLM"/>
    </source>
</evidence>
<dbReference type="SUPFAM" id="SSF50969">
    <property type="entry name" value="YVTN repeat-like/Quinoprotein amine dehydrogenase"/>
    <property type="match status" value="1"/>
</dbReference>
<sequence length="387" mass="44011">MKNSLLNRAFVYVILLVLIGCGGNKPGTDNLITVDVTANYPEKNLTLQDFMDVEYIPLETTDEFIIKGKVADVGKDILILTNMRQGEILIFDRSTGKGLKKINRRGQGPEEYILPFNVHLNKEENEIFVNDGPSSKIQVYDLEGNYKKTIFYKKGALVTNLYDYDDRHFLSQNVYAPENESSTSTFFLLSKEDGSWTDIEVPYRKRISPVIMKRVADRVYASVPGNSFISSYQDNWILSEPSADTIYAHRPNGDLRPFLVRSPSVQTMTPEVFLFPGILTDRYCFMQTVKKECDFEKETDMPKVDLVYDKQEKKIYSSTVYNADFDQRKEDMSACALNEDIAFSIQLEAAELLEANGKGKLKGQLKEVAAGLNEEDNPVIMLVKLKK</sequence>
<dbReference type="InterPro" id="IPR011044">
    <property type="entry name" value="Quino_amine_DH_bsu"/>
</dbReference>
<evidence type="ECO:0000313" key="2">
    <source>
        <dbReference type="Proteomes" id="UP000533637"/>
    </source>
</evidence>
<dbReference type="EMBL" id="JACHOC010000004">
    <property type="protein sequence ID" value="MBB4622518.1"/>
    <property type="molecule type" value="Genomic_DNA"/>
</dbReference>
<protein>
    <recommendedName>
        <fullName evidence="3">6-bladed beta-propeller</fullName>
    </recommendedName>
</protein>
<reference evidence="1 2" key="1">
    <citation type="submission" date="2020-08" db="EMBL/GenBank/DDBJ databases">
        <title>Genomic Encyclopedia of Type Strains, Phase IV (KMG-IV): sequencing the most valuable type-strain genomes for metagenomic binning, comparative biology and taxonomic classification.</title>
        <authorList>
            <person name="Goeker M."/>
        </authorList>
    </citation>
    <scope>NUCLEOTIDE SEQUENCE [LARGE SCALE GENOMIC DNA]</scope>
    <source>
        <strain evidence="1 2">DSM 102983</strain>
    </source>
</reference>
<comment type="caution">
    <text evidence="1">The sequence shown here is derived from an EMBL/GenBank/DDBJ whole genome shotgun (WGS) entry which is preliminary data.</text>
</comment>
<organism evidence="1 2">
    <name type="scientific">Parabacteroides faecis</name>
    <dbReference type="NCBI Taxonomy" id="1217282"/>
    <lineage>
        <taxon>Bacteria</taxon>
        <taxon>Pseudomonadati</taxon>
        <taxon>Bacteroidota</taxon>
        <taxon>Bacteroidia</taxon>
        <taxon>Bacteroidales</taxon>
        <taxon>Tannerellaceae</taxon>
        <taxon>Parabacteroides</taxon>
    </lineage>
</organism>
<name>A0ABR6KLY6_9BACT</name>
<keyword evidence="2" id="KW-1185">Reference proteome</keyword>